<feature type="domain" description="Glycosyl transferase family 1" evidence="4">
    <location>
        <begin position="181"/>
        <end position="337"/>
    </location>
</feature>
<dbReference type="KEGG" id="salk:FBQ74_03655"/>
<dbReference type="PANTHER" id="PTHR12526">
    <property type="entry name" value="GLYCOSYLTRANSFERASE"/>
    <property type="match status" value="1"/>
</dbReference>
<keyword evidence="3" id="KW-0812">Transmembrane</keyword>
<organism evidence="6 7">
    <name type="scientific">Salinimonas iocasae</name>
    <dbReference type="NCBI Taxonomy" id="2572577"/>
    <lineage>
        <taxon>Bacteria</taxon>
        <taxon>Pseudomonadati</taxon>
        <taxon>Pseudomonadota</taxon>
        <taxon>Gammaproteobacteria</taxon>
        <taxon>Alteromonadales</taxon>
        <taxon>Alteromonadaceae</taxon>
        <taxon>Alteromonas/Salinimonas group</taxon>
        <taxon>Salinimonas</taxon>
    </lineage>
</organism>
<dbReference type="SUPFAM" id="SSF53756">
    <property type="entry name" value="UDP-Glycosyltransferase/glycogen phosphorylase"/>
    <property type="match status" value="1"/>
</dbReference>
<evidence type="ECO:0000256" key="1">
    <source>
        <dbReference type="ARBA" id="ARBA00022676"/>
    </source>
</evidence>
<proteinExistence type="predicted"/>
<dbReference type="GO" id="GO:1901135">
    <property type="term" value="P:carbohydrate derivative metabolic process"/>
    <property type="evidence" value="ECO:0007669"/>
    <property type="project" value="UniProtKB-ARBA"/>
</dbReference>
<dbReference type="PANTHER" id="PTHR12526:SF510">
    <property type="entry name" value="D-INOSITOL 3-PHOSPHATE GLYCOSYLTRANSFERASE"/>
    <property type="match status" value="1"/>
</dbReference>
<keyword evidence="3" id="KW-1133">Transmembrane helix</keyword>
<dbReference type="InterPro" id="IPR001296">
    <property type="entry name" value="Glyco_trans_1"/>
</dbReference>
<evidence type="ECO:0000259" key="5">
    <source>
        <dbReference type="Pfam" id="PF13579"/>
    </source>
</evidence>
<dbReference type="InterPro" id="IPR028098">
    <property type="entry name" value="Glyco_trans_4-like_N"/>
</dbReference>
<evidence type="ECO:0000259" key="4">
    <source>
        <dbReference type="Pfam" id="PF00534"/>
    </source>
</evidence>
<dbReference type="RefSeq" id="WP_139755372.1">
    <property type="nucleotide sequence ID" value="NZ_CP039852.1"/>
</dbReference>
<dbReference type="Proteomes" id="UP000304912">
    <property type="component" value="Chromosome"/>
</dbReference>
<evidence type="ECO:0000313" key="7">
    <source>
        <dbReference type="Proteomes" id="UP000304912"/>
    </source>
</evidence>
<feature type="transmembrane region" description="Helical" evidence="3">
    <location>
        <begin position="54"/>
        <end position="75"/>
    </location>
</feature>
<name>A0A5B7YAW7_9ALTE</name>
<accession>A0A5B7YAW7</accession>
<evidence type="ECO:0000313" key="6">
    <source>
        <dbReference type="EMBL" id="QCZ92620.1"/>
    </source>
</evidence>
<dbReference type="GO" id="GO:0016757">
    <property type="term" value="F:glycosyltransferase activity"/>
    <property type="evidence" value="ECO:0007669"/>
    <property type="project" value="UniProtKB-KW"/>
</dbReference>
<feature type="domain" description="Glycosyltransferase subfamily 4-like N-terminal" evidence="5">
    <location>
        <begin position="60"/>
        <end position="151"/>
    </location>
</feature>
<keyword evidence="7" id="KW-1185">Reference proteome</keyword>
<keyword evidence="1" id="KW-0328">Glycosyltransferase</keyword>
<keyword evidence="3" id="KW-0472">Membrane</keyword>
<evidence type="ECO:0000256" key="3">
    <source>
        <dbReference type="SAM" id="Phobius"/>
    </source>
</evidence>
<evidence type="ECO:0000256" key="2">
    <source>
        <dbReference type="ARBA" id="ARBA00022679"/>
    </source>
</evidence>
<dbReference type="OrthoDB" id="9768937at2"/>
<dbReference type="Gene3D" id="3.40.50.2000">
    <property type="entry name" value="Glycogen Phosphorylase B"/>
    <property type="match status" value="2"/>
</dbReference>
<protein>
    <submittedName>
        <fullName evidence="6">Glycosyltransferase family 4 protein</fullName>
    </submittedName>
</protein>
<dbReference type="Pfam" id="PF00534">
    <property type="entry name" value="Glycos_transf_1"/>
    <property type="match status" value="1"/>
</dbReference>
<dbReference type="EMBL" id="CP039852">
    <property type="protein sequence ID" value="QCZ92620.1"/>
    <property type="molecule type" value="Genomic_DNA"/>
</dbReference>
<keyword evidence="2 6" id="KW-0808">Transferase</keyword>
<gene>
    <name evidence="6" type="ORF">FBQ74_03655</name>
</gene>
<dbReference type="CDD" id="cd03801">
    <property type="entry name" value="GT4_PimA-like"/>
    <property type="match status" value="1"/>
</dbReference>
<dbReference type="Pfam" id="PF13579">
    <property type="entry name" value="Glyco_trans_4_4"/>
    <property type="match status" value="1"/>
</dbReference>
<sequence>MDRKTKAKGIAIIGTKARGGIHAVIENHIQAGVYDNYPRYLIVSHDDGNLLKRFYVYICAVFSLLGLLVAGKIGICHLHGSHKGSIYRKALLVALCRAFHCKVIFHLHGSVFARTYDNAGGFYKAWVRYVLNSADSVFVLSQYWADYVRGISTNTDIQIINNFPSPVYENLFSERRFDSQQSIKLLFLGYIGERKGIYDLVEAVDLLKQRGVSGFTITVGGNGEIEKLKTLINARQLNDYFDVVGWVTGEQKYQLMKESDLLLLPSHNEGLPIAILEAMSAGLAVLSTTVGGIPEAIPDEDSGLLIEPGDTTALANAIARYVSSPMLIECAAKNSRKRYDAAYSSAANLTIIRSVLDDLSDSELSACR</sequence>
<reference evidence="6 7" key="1">
    <citation type="submission" date="2019-04" db="EMBL/GenBank/DDBJ databases">
        <title>Salinimonas iocasae sp. nov., a halophilic bacterium isolated from the outer tube casing of tubeworms in Okinawa Trough.</title>
        <authorList>
            <person name="Zhang H."/>
            <person name="Wang H."/>
            <person name="Li C."/>
        </authorList>
    </citation>
    <scope>NUCLEOTIDE SEQUENCE [LARGE SCALE GENOMIC DNA]</scope>
    <source>
        <strain evidence="6 7">KX18D6</strain>
    </source>
</reference>
<dbReference type="AlphaFoldDB" id="A0A5B7YAW7"/>